<dbReference type="RefSeq" id="WP_073386422.1">
    <property type="nucleotide sequence ID" value="NZ_FQXK01000009.1"/>
</dbReference>
<dbReference type="STRING" id="1121131.SAMN02745229_01294"/>
<gene>
    <name evidence="3" type="ORF">SAMN02745229_01294</name>
</gene>
<proteinExistence type="predicted"/>
<evidence type="ECO:0000256" key="2">
    <source>
        <dbReference type="SAM" id="MobiDB-lite"/>
    </source>
</evidence>
<dbReference type="Proteomes" id="UP000184278">
    <property type="component" value="Unassembled WGS sequence"/>
</dbReference>
<accession>A0A1M5X4Z7</accession>
<dbReference type="GeneID" id="89510324"/>
<evidence type="ECO:0000313" key="3">
    <source>
        <dbReference type="EMBL" id="SHH94887.1"/>
    </source>
</evidence>
<sequence>MGKIKMNLDMLEEVRMQHEIAREATEAVINKGRADLNSMTEEVWEGEDGDMAREQLHDLLNKEMTQTWKELDTLHEVIKKAQKSAYEAKNFCNNFPQIFRNGSMPSDTDSSPCSGDLMCNNESCEALKNSMSEASKNASNIKSKVIDVESLLAELETAEAKFDYSSYTEPIKTQAQNVIDRVDIFNNAVTKYEHNVDRLDQTFAKELLASTPDTVPTPFDPSILLTDDIVHMNDGDIINFLEAHDLIDIGGKLSDAQLENILAMLFDKKDVDVSGLSKEDFEVAFLNLPEEKQKAILLEMGLSRSQIDSILESKESKRTIIDQFCNSKTKDRINELRNNNPFSPKATSKTNSSQGTTAPPTGGTKQSGNSTGAVECDSQTIGSPGKIDPSFFPSYAEQLIEAQNALCDDDPSNDEEAMKTINECLTAGLYFENNTLYYNEEYLQYCKEMAGEGSLLYSLLDQFDEIVLGEEGTISSFGDSGTCSLTISQLGAGYQLLLNADSKIIGGEYSNYRVAYAATEETCKHYFMNGDEYDWDKIQEWCQKDDPVIDAEEYAFLSNELLNMNRDDINKFLRSAETSTFSFTDRVSYLMVCYDCKAKEEAIIQGKDEIYTRALCCSTVVNTLRTYPGYIFEKIEFEPKGFEDTGAYKAFFTNPYNFFSSDYLMVFPSENPSVIGKRINDFANDIIDPSLVDGIKSWGAGNVSTVLQWSTAKTIVGSIILSAKDYIESYKTFNVVKEGFKLGEAASMYGVGGNLIIGSLGFNKIANVIVDSYDEMQIGAATIMYNRNAKLASAGVATVMNGDTYDYITRTELKESFSEENSDIFENYYDLFYSSNIDGAKEIERIEGILHQIADKIYPMGVDTFNLDYEQMGEVMDMYKKMEEVLPQYCAENDIEDVYYLEDDRIREHLDDIYIEACNS</sequence>
<dbReference type="OrthoDB" id="2007633at2"/>
<dbReference type="EMBL" id="FQXK01000009">
    <property type="protein sequence ID" value="SHH94887.1"/>
    <property type="molecule type" value="Genomic_DNA"/>
</dbReference>
<feature type="compositionally biased region" description="Polar residues" evidence="2">
    <location>
        <begin position="336"/>
        <end position="379"/>
    </location>
</feature>
<name>A0A1M5X4Z7_BUTFI</name>
<evidence type="ECO:0000256" key="1">
    <source>
        <dbReference type="SAM" id="Coils"/>
    </source>
</evidence>
<dbReference type="AlphaFoldDB" id="A0A1M5X4Z7"/>
<feature type="coiled-coil region" evidence="1">
    <location>
        <begin position="124"/>
        <end position="161"/>
    </location>
</feature>
<protein>
    <submittedName>
        <fullName evidence="3">Uncharacterized protein</fullName>
    </submittedName>
</protein>
<evidence type="ECO:0000313" key="4">
    <source>
        <dbReference type="Proteomes" id="UP000184278"/>
    </source>
</evidence>
<organism evidence="3 4">
    <name type="scientific">Butyrivibrio fibrisolvens DSM 3071</name>
    <dbReference type="NCBI Taxonomy" id="1121131"/>
    <lineage>
        <taxon>Bacteria</taxon>
        <taxon>Bacillati</taxon>
        <taxon>Bacillota</taxon>
        <taxon>Clostridia</taxon>
        <taxon>Lachnospirales</taxon>
        <taxon>Lachnospiraceae</taxon>
        <taxon>Butyrivibrio</taxon>
    </lineage>
</organism>
<feature type="region of interest" description="Disordered" evidence="2">
    <location>
        <begin position="332"/>
        <end position="379"/>
    </location>
</feature>
<keyword evidence="1" id="KW-0175">Coiled coil</keyword>
<keyword evidence="4" id="KW-1185">Reference proteome</keyword>
<reference evidence="4" key="1">
    <citation type="submission" date="2016-11" db="EMBL/GenBank/DDBJ databases">
        <authorList>
            <person name="Varghese N."/>
            <person name="Submissions S."/>
        </authorList>
    </citation>
    <scope>NUCLEOTIDE SEQUENCE [LARGE SCALE GENOMIC DNA]</scope>
    <source>
        <strain evidence="4">DSM 3071</strain>
    </source>
</reference>